<dbReference type="InterPro" id="IPR014500">
    <property type="entry name" value="UCP019307_cupin"/>
</dbReference>
<dbReference type="InterPro" id="IPR013096">
    <property type="entry name" value="Cupin_2"/>
</dbReference>
<gene>
    <name evidence="2" type="ORF">DN068_19920</name>
</gene>
<dbReference type="AlphaFoldDB" id="A0A2W2BBG4"/>
<dbReference type="OrthoDB" id="9791759at2"/>
<dbReference type="EMBL" id="QKTW01000027">
    <property type="protein sequence ID" value="PZF70976.1"/>
    <property type="molecule type" value="Genomic_DNA"/>
</dbReference>
<name>A0A2W2BBG4_9BACT</name>
<dbReference type="InterPro" id="IPR011051">
    <property type="entry name" value="RmlC_Cupin_sf"/>
</dbReference>
<dbReference type="Gene3D" id="2.60.120.10">
    <property type="entry name" value="Jelly Rolls"/>
    <property type="match status" value="1"/>
</dbReference>
<protein>
    <submittedName>
        <fullName evidence="2">Cupin</fullName>
    </submittedName>
</protein>
<dbReference type="RefSeq" id="WP_111000710.1">
    <property type="nucleotide sequence ID" value="NZ_QKTW01000027.1"/>
</dbReference>
<dbReference type="PIRSF" id="PIRSF019307">
    <property type="entry name" value="UCP019307"/>
    <property type="match status" value="1"/>
</dbReference>
<dbReference type="InterPro" id="IPR014710">
    <property type="entry name" value="RmlC-like_jellyroll"/>
</dbReference>
<reference evidence="2 3" key="1">
    <citation type="submission" date="2018-06" db="EMBL/GenBank/DDBJ databases">
        <title>Mucibacter soli gen. nov., sp. nov., a new member of the family Chitinophagaceae producing mucin.</title>
        <authorList>
            <person name="Kim M.-K."/>
            <person name="Park S."/>
            <person name="Kim T.-S."/>
            <person name="Joung Y."/>
            <person name="Han J.-H."/>
            <person name="Kim S.B."/>
        </authorList>
    </citation>
    <scope>NUCLEOTIDE SEQUENCE [LARGE SCALE GENOMIC DNA]</scope>
    <source>
        <strain evidence="2 3">R1-15</strain>
    </source>
</reference>
<evidence type="ECO:0000313" key="3">
    <source>
        <dbReference type="Proteomes" id="UP000248745"/>
    </source>
</evidence>
<dbReference type="InterPro" id="IPR047121">
    <property type="entry name" value="YjiB-like"/>
</dbReference>
<dbReference type="Pfam" id="PF07883">
    <property type="entry name" value="Cupin_2"/>
    <property type="match status" value="1"/>
</dbReference>
<sequence length="181" mass="19865">MNIIPKTIFLKDDGIFPNSELPVLLYKQAFQIPALFGGIALKKLFRKHGWTNNWRHGIYTFNHYHSTAHEVLGVIKGSAHVQLGGPDGVDILLEKGDVLVIPAGVAHRNMGEEKAVICIGGYPNGRNFDINKGMPGERPGVDQRIAAVPVPDTDPVTGLQDGLPSIWRANKRMNRAGKLKD</sequence>
<dbReference type="SUPFAM" id="SSF51182">
    <property type="entry name" value="RmlC-like cupins"/>
    <property type="match status" value="1"/>
</dbReference>
<comment type="caution">
    <text evidence="2">The sequence shown here is derived from an EMBL/GenBank/DDBJ whole genome shotgun (WGS) entry which is preliminary data.</text>
</comment>
<evidence type="ECO:0000313" key="2">
    <source>
        <dbReference type="EMBL" id="PZF70976.1"/>
    </source>
</evidence>
<feature type="domain" description="Cupin type-2" evidence="1">
    <location>
        <begin position="62"/>
        <end position="115"/>
    </location>
</feature>
<keyword evidence="3" id="KW-1185">Reference proteome</keyword>
<organism evidence="2 3">
    <name type="scientific">Taibaiella soli</name>
    <dbReference type="NCBI Taxonomy" id="1649169"/>
    <lineage>
        <taxon>Bacteria</taxon>
        <taxon>Pseudomonadati</taxon>
        <taxon>Bacteroidota</taxon>
        <taxon>Chitinophagia</taxon>
        <taxon>Chitinophagales</taxon>
        <taxon>Chitinophagaceae</taxon>
        <taxon>Taibaiella</taxon>
    </lineage>
</organism>
<accession>A0A2W2BBG4</accession>
<evidence type="ECO:0000259" key="1">
    <source>
        <dbReference type="Pfam" id="PF07883"/>
    </source>
</evidence>
<proteinExistence type="predicted"/>
<dbReference type="Proteomes" id="UP000248745">
    <property type="component" value="Unassembled WGS sequence"/>
</dbReference>
<dbReference type="PANTHER" id="PTHR36448">
    <property type="entry name" value="BLR7373 PROTEIN"/>
    <property type="match status" value="1"/>
</dbReference>
<dbReference type="PANTHER" id="PTHR36448:SF2">
    <property type="entry name" value="CUPIN TYPE-1 DOMAIN-CONTAINING PROTEIN"/>
    <property type="match status" value="1"/>
</dbReference>
<dbReference type="CDD" id="cd02219">
    <property type="entry name" value="cupin_YjlB-like"/>
    <property type="match status" value="1"/>
</dbReference>